<sequence>MWGTLLVLCAAMFLDALDVLSPVYAAVILPTMLLVGAVFALTFPSLNVQATSGVDEHEQGMLSGLLNTSVQVGGALFLAVVTAVLTANAPAEPASPQAVLDSHRPALTVITGIAVVGPLIALTGLRTRRRQQSVVVTKSTVEEAEAEPVAVRDQGDASRACARRSLLALPGARL</sequence>
<dbReference type="STRING" id="909626.AQJ91_35015"/>
<dbReference type="PANTHER" id="PTHR42718:SF46">
    <property type="entry name" value="BLR6921 PROTEIN"/>
    <property type="match status" value="1"/>
</dbReference>
<dbReference type="EMBL" id="LMXB01000086">
    <property type="protein sequence ID" value="KUO16510.1"/>
    <property type="molecule type" value="Genomic_DNA"/>
</dbReference>
<evidence type="ECO:0000256" key="5">
    <source>
        <dbReference type="ARBA" id="ARBA00022989"/>
    </source>
</evidence>
<evidence type="ECO:0000256" key="6">
    <source>
        <dbReference type="ARBA" id="ARBA00023136"/>
    </source>
</evidence>
<keyword evidence="3" id="KW-1003">Cell membrane</keyword>
<organism evidence="9 10">
    <name type="scientific">Streptomyces dysideae</name>
    <dbReference type="NCBI Taxonomy" id="909626"/>
    <lineage>
        <taxon>Bacteria</taxon>
        <taxon>Bacillati</taxon>
        <taxon>Actinomycetota</taxon>
        <taxon>Actinomycetes</taxon>
        <taxon>Kitasatosporales</taxon>
        <taxon>Streptomycetaceae</taxon>
        <taxon>Streptomyces</taxon>
    </lineage>
</organism>
<gene>
    <name evidence="9" type="ORF">AQJ91_35015</name>
</gene>
<evidence type="ECO:0000256" key="2">
    <source>
        <dbReference type="ARBA" id="ARBA00022448"/>
    </source>
</evidence>
<keyword evidence="7" id="KW-0046">Antibiotic resistance</keyword>
<name>A0A101UTC6_9ACTN</name>
<evidence type="ECO:0000256" key="7">
    <source>
        <dbReference type="ARBA" id="ARBA00023251"/>
    </source>
</evidence>
<keyword evidence="4 8" id="KW-0812">Transmembrane</keyword>
<dbReference type="GO" id="GO:0005886">
    <property type="term" value="C:plasma membrane"/>
    <property type="evidence" value="ECO:0007669"/>
    <property type="project" value="UniProtKB-SubCell"/>
</dbReference>
<reference evidence="9 10" key="1">
    <citation type="submission" date="2015-10" db="EMBL/GenBank/DDBJ databases">
        <title>Draft genome sequence of Streptomyces sp. RV15, isolated from a marine sponge.</title>
        <authorList>
            <person name="Ruckert C."/>
            <person name="Abdelmohsen U.R."/>
            <person name="Winkler A."/>
            <person name="Hentschel U."/>
            <person name="Kalinowski J."/>
            <person name="Kampfer P."/>
            <person name="Glaeser S."/>
        </authorList>
    </citation>
    <scope>NUCLEOTIDE SEQUENCE [LARGE SCALE GENOMIC DNA]</scope>
    <source>
        <strain evidence="9 10">RV15</strain>
    </source>
</reference>
<dbReference type="PANTHER" id="PTHR42718">
    <property type="entry name" value="MAJOR FACILITATOR SUPERFAMILY MULTIDRUG TRANSPORTER MFSC"/>
    <property type="match status" value="1"/>
</dbReference>
<comment type="caution">
    <text evidence="9">The sequence shown here is derived from an EMBL/GenBank/DDBJ whole genome shotgun (WGS) entry which is preliminary data.</text>
</comment>
<proteinExistence type="predicted"/>
<dbReference type="Proteomes" id="UP000053260">
    <property type="component" value="Unassembled WGS sequence"/>
</dbReference>
<protein>
    <recommendedName>
        <fullName evidence="11">Major facilitator superfamily (MFS) profile domain-containing protein</fullName>
    </recommendedName>
</protein>
<dbReference type="Gene3D" id="1.20.1250.20">
    <property type="entry name" value="MFS general substrate transporter like domains"/>
    <property type="match status" value="1"/>
</dbReference>
<evidence type="ECO:0000256" key="1">
    <source>
        <dbReference type="ARBA" id="ARBA00004651"/>
    </source>
</evidence>
<comment type="subcellular location">
    <subcellularLocation>
        <location evidence="1">Cell membrane</location>
        <topology evidence="1">Multi-pass membrane protein</topology>
    </subcellularLocation>
</comment>
<dbReference type="SUPFAM" id="SSF103473">
    <property type="entry name" value="MFS general substrate transporter"/>
    <property type="match status" value="1"/>
</dbReference>
<keyword evidence="10" id="KW-1185">Reference proteome</keyword>
<keyword evidence="5 8" id="KW-1133">Transmembrane helix</keyword>
<evidence type="ECO:0008006" key="11">
    <source>
        <dbReference type="Google" id="ProtNLM"/>
    </source>
</evidence>
<accession>A0A101UTC6</accession>
<evidence type="ECO:0000256" key="4">
    <source>
        <dbReference type="ARBA" id="ARBA00022692"/>
    </source>
</evidence>
<evidence type="ECO:0000256" key="3">
    <source>
        <dbReference type="ARBA" id="ARBA00022475"/>
    </source>
</evidence>
<keyword evidence="6 8" id="KW-0472">Membrane</keyword>
<feature type="transmembrane region" description="Helical" evidence="8">
    <location>
        <begin position="106"/>
        <end position="125"/>
    </location>
</feature>
<feature type="transmembrane region" description="Helical" evidence="8">
    <location>
        <begin position="26"/>
        <end position="43"/>
    </location>
</feature>
<dbReference type="AlphaFoldDB" id="A0A101UTC6"/>
<evidence type="ECO:0000313" key="10">
    <source>
        <dbReference type="Proteomes" id="UP000053260"/>
    </source>
</evidence>
<dbReference type="InterPro" id="IPR036259">
    <property type="entry name" value="MFS_trans_sf"/>
</dbReference>
<evidence type="ECO:0000313" key="9">
    <source>
        <dbReference type="EMBL" id="KUO16510.1"/>
    </source>
</evidence>
<evidence type="ECO:0000256" key="8">
    <source>
        <dbReference type="SAM" id="Phobius"/>
    </source>
</evidence>
<dbReference type="GO" id="GO:0046677">
    <property type="term" value="P:response to antibiotic"/>
    <property type="evidence" value="ECO:0007669"/>
    <property type="project" value="UniProtKB-KW"/>
</dbReference>
<keyword evidence="2" id="KW-0813">Transport</keyword>
<feature type="transmembrane region" description="Helical" evidence="8">
    <location>
        <begin position="64"/>
        <end position="86"/>
    </location>
</feature>